<proteinExistence type="predicted"/>
<comment type="caution">
    <text evidence="2">The sequence shown here is derived from an EMBL/GenBank/DDBJ whole genome shotgun (WGS) entry which is preliminary data.</text>
</comment>
<dbReference type="Gene3D" id="1.10.10.2670">
    <property type="entry name" value="E3 ubiquitin-protein ligase"/>
    <property type="match status" value="1"/>
</dbReference>
<protein>
    <recommendedName>
        <fullName evidence="1">RNA polymerase II elongation factor ELL N-terminal domain-containing protein</fullName>
    </recommendedName>
</protein>
<dbReference type="GO" id="GO:0032968">
    <property type="term" value="P:positive regulation of transcription elongation by RNA polymerase II"/>
    <property type="evidence" value="ECO:0007669"/>
    <property type="project" value="TreeGrafter"/>
</dbReference>
<dbReference type="OrthoDB" id="6284217at2759"/>
<dbReference type="GO" id="GO:0006368">
    <property type="term" value="P:transcription elongation by RNA polymerase II"/>
    <property type="evidence" value="ECO:0007669"/>
    <property type="project" value="InterPro"/>
</dbReference>
<dbReference type="SUPFAM" id="SSF46785">
    <property type="entry name" value="Winged helix' DNA-binding domain"/>
    <property type="match status" value="1"/>
</dbReference>
<dbReference type="GO" id="GO:0000987">
    <property type="term" value="F:cis-regulatory region sequence-specific DNA binding"/>
    <property type="evidence" value="ECO:0007669"/>
    <property type="project" value="TreeGrafter"/>
</dbReference>
<sequence length="102" mass="12056">MNPTRDRDGEVRTRRDRLIHMLAVRPYKKPELHAAVQREGLRDKDRNQLTATLSSIAMQRDNTYYLLRHVWNDVSDDWPFYTAQDRQTLKRSVGGTLSWLVS</sequence>
<feature type="domain" description="RNA polymerase II elongation factor ELL N-terminal" evidence="1">
    <location>
        <begin position="11"/>
        <end position="92"/>
    </location>
</feature>
<dbReference type="AlphaFoldDB" id="A0A482WEZ8"/>
<dbReference type="GO" id="GO:0042795">
    <property type="term" value="P:snRNA transcription by RNA polymerase II"/>
    <property type="evidence" value="ECO:0007669"/>
    <property type="project" value="TreeGrafter"/>
</dbReference>
<dbReference type="InParanoid" id="A0A482WEZ8"/>
<dbReference type="Pfam" id="PF10390">
    <property type="entry name" value="ELL"/>
    <property type="match status" value="1"/>
</dbReference>
<dbReference type="InterPro" id="IPR031176">
    <property type="entry name" value="ELL/occludin"/>
</dbReference>
<keyword evidence="3" id="KW-1185">Reference proteome</keyword>
<dbReference type="STRING" id="195883.A0A482WEZ8"/>
<dbReference type="InterPro" id="IPR036390">
    <property type="entry name" value="WH_DNA-bd_sf"/>
</dbReference>
<evidence type="ECO:0000259" key="1">
    <source>
        <dbReference type="Pfam" id="PF10390"/>
    </source>
</evidence>
<dbReference type="EMBL" id="QKKF02037581">
    <property type="protein sequence ID" value="RZF32073.1"/>
    <property type="molecule type" value="Genomic_DNA"/>
</dbReference>
<accession>A0A482WEZ8</accession>
<evidence type="ECO:0000313" key="2">
    <source>
        <dbReference type="EMBL" id="RZF32073.1"/>
    </source>
</evidence>
<dbReference type="Proteomes" id="UP000291343">
    <property type="component" value="Unassembled WGS sequence"/>
</dbReference>
<organism evidence="2 3">
    <name type="scientific">Laodelphax striatellus</name>
    <name type="common">Small brown planthopper</name>
    <name type="synonym">Delphax striatella</name>
    <dbReference type="NCBI Taxonomy" id="195883"/>
    <lineage>
        <taxon>Eukaryota</taxon>
        <taxon>Metazoa</taxon>
        <taxon>Ecdysozoa</taxon>
        <taxon>Arthropoda</taxon>
        <taxon>Hexapoda</taxon>
        <taxon>Insecta</taxon>
        <taxon>Pterygota</taxon>
        <taxon>Neoptera</taxon>
        <taxon>Paraneoptera</taxon>
        <taxon>Hemiptera</taxon>
        <taxon>Auchenorrhyncha</taxon>
        <taxon>Fulgoroidea</taxon>
        <taxon>Delphacidae</taxon>
        <taxon>Criomorphinae</taxon>
        <taxon>Laodelphax</taxon>
    </lineage>
</organism>
<dbReference type="SMR" id="A0A482WEZ8"/>
<dbReference type="InterPro" id="IPR042065">
    <property type="entry name" value="E3_ELL-like"/>
</dbReference>
<dbReference type="PANTHER" id="PTHR23288">
    <property type="entry name" value="OCCLUDIN AND RNA POLYMERASE II ELONGATION FACTOR ELL"/>
    <property type="match status" value="1"/>
</dbReference>
<gene>
    <name evidence="2" type="ORF">LSTR_LSTR016623</name>
</gene>
<name>A0A482WEZ8_LAOST</name>
<dbReference type="InterPro" id="IPR019464">
    <property type="entry name" value="ELL_N"/>
</dbReference>
<evidence type="ECO:0000313" key="3">
    <source>
        <dbReference type="Proteomes" id="UP000291343"/>
    </source>
</evidence>
<dbReference type="GO" id="GO:0008023">
    <property type="term" value="C:transcription elongation factor complex"/>
    <property type="evidence" value="ECO:0007669"/>
    <property type="project" value="InterPro"/>
</dbReference>
<dbReference type="PANTHER" id="PTHR23288:SF17">
    <property type="entry name" value="RNA POLYMERASE II ELONGATION FACTOR ELL"/>
    <property type="match status" value="1"/>
</dbReference>
<reference evidence="2 3" key="1">
    <citation type="journal article" date="2017" name="Gigascience">
        <title>Genome sequence of the small brown planthopper, Laodelphax striatellus.</title>
        <authorList>
            <person name="Zhu J."/>
            <person name="Jiang F."/>
            <person name="Wang X."/>
            <person name="Yang P."/>
            <person name="Bao Y."/>
            <person name="Zhao W."/>
            <person name="Wang W."/>
            <person name="Lu H."/>
            <person name="Wang Q."/>
            <person name="Cui N."/>
            <person name="Li J."/>
            <person name="Chen X."/>
            <person name="Luo L."/>
            <person name="Yu J."/>
            <person name="Kang L."/>
            <person name="Cui F."/>
        </authorList>
    </citation>
    <scope>NUCLEOTIDE SEQUENCE [LARGE SCALE GENOMIC DNA]</scope>
    <source>
        <strain evidence="2">Lst14</strain>
    </source>
</reference>